<reference evidence="1 2" key="1">
    <citation type="journal article" name="Sci. Rep.">
        <title>Telomere-to-telomere assembled and centromere annotated genomes of the two main subspecies of the button mushroom Agaricus bisporus reveal especially polymorphic chromosome ends.</title>
        <authorList>
            <person name="Sonnenberg A.S.M."/>
            <person name="Sedaghat-Telgerd N."/>
            <person name="Lavrijssen B."/>
            <person name="Ohm R.A."/>
            <person name="Hendrickx P.M."/>
            <person name="Scholtmeijer K."/>
            <person name="Baars J.J.P."/>
            <person name="van Peer A."/>
        </authorList>
    </citation>
    <scope>NUCLEOTIDE SEQUENCE [LARGE SCALE GENOMIC DNA]</scope>
    <source>
        <strain evidence="1 2">H119_p4</strain>
    </source>
</reference>
<comment type="caution">
    <text evidence="1">The sequence shown here is derived from an EMBL/GenBank/DDBJ whole genome shotgun (WGS) entry which is preliminary data.</text>
</comment>
<gene>
    <name evidence="1" type="ORF">Agabi119p4_11731</name>
</gene>
<evidence type="ECO:0000313" key="1">
    <source>
        <dbReference type="EMBL" id="KAF7760036.1"/>
    </source>
</evidence>
<dbReference type="Proteomes" id="UP000629468">
    <property type="component" value="Unassembled WGS sequence"/>
</dbReference>
<protein>
    <submittedName>
        <fullName evidence="1">Uncharacterized protein</fullName>
    </submittedName>
</protein>
<name>A0A8H7C0A3_AGABI</name>
<sequence>MPTTPPPAEQNLTPEVYLNHFSPAEAHEEEIRRDITMVLVGVVLWDVFTYIPSDIRIIRKSPFRSTILSFIISRSVPVVQKLVYLSLLTFECTRTDVHKSNHSPSSGLLPRYIVAYNRSSGFIADNILVLPFPSTSSGDIQHRKMGPTMFYRLLGTGYFKSAKLKPWVATCD</sequence>
<organism evidence="1 2">
    <name type="scientific">Agaricus bisporus var. burnettii</name>
    <dbReference type="NCBI Taxonomy" id="192524"/>
    <lineage>
        <taxon>Eukaryota</taxon>
        <taxon>Fungi</taxon>
        <taxon>Dikarya</taxon>
        <taxon>Basidiomycota</taxon>
        <taxon>Agaricomycotina</taxon>
        <taxon>Agaricomycetes</taxon>
        <taxon>Agaricomycetidae</taxon>
        <taxon>Agaricales</taxon>
        <taxon>Agaricineae</taxon>
        <taxon>Agaricaceae</taxon>
        <taxon>Agaricus</taxon>
    </lineage>
</organism>
<dbReference type="AlphaFoldDB" id="A0A8H7C0A3"/>
<dbReference type="EMBL" id="JABXXO010000016">
    <property type="protein sequence ID" value="KAF7760036.1"/>
    <property type="molecule type" value="Genomic_DNA"/>
</dbReference>
<evidence type="ECO:0000313" key="2">
    <source>
        <dbReference type="Proteomes" id="UP000629468"/>
    </source>
</evidence>
<proteinExistence type="predicted"/>
<accession>A0A8H7C0A3</accession>